<name>A0A8J6NIX3_9CHLR</name>
<comment type="caution">
    <text evidence="1">The sequence shown here is derived from an EMBL/GenBank/DDBJ whole genome shotgun (WGS) entry which is preliminary data.</text>
</comment>
<dbReference type="Gene3D" id="3.60.21.10">
    <property type="match status" value="1"/>
</dbReference>
<sequence length="331" mass="37092">MSFFSKKNKKKPTRLFYATDLHGSERTYRKFINAGKFYEVDILVMGGDITGKMLIPIIKEKNGNFRATLQGRVEKFSTQAELDSLTNRLGTLGFYHKIMDEGEFRALSADEKAVNKVFHELARKRLSDWVDLAEERLAGTGKKCFVTGGNDDDPEVLTAIKREDTESFFGCEGDMVYVDDDHTMVSVGFSTKTPWNTPREVTDEKLHDLIEEMVVKVPDMSRAIFNFHDPPSNSSLDTCPMLDWEKDPPEPIIESGQMVMHGAGSKSVRRSIETYKPMLGLHGHIHESQSVAKIGRTTCINPGSEYGEGILRGCLVTFVDGEVLGFQMTSG</sequence>
<dbReference type="PANTHER" id="PTHR37523">
    <property type="entry name" value="METALLOPHOSPHOESTERASE"/>
    <property type="match status" value="1"/>
</dbReference>
<dbReference type="InterPro" id="IPR029052">
    <property type="entry name" value="Metallo-depent_PP-like"/>
</dbReference>
<proteinExistence type="predicted"/>
<dbReference type="AlphaFoldDB" id="A0A8J6NIX3"/>
<dbReference type="PANTHER" id="PTHR37523:SF1">
    <property type="entry name" value="CALCINEURIN-LIKE PHOSPHOESTERASE DOMAIN-CONTAINING PROTEIN"/>
    <property type="match status" value="1"/>
</dbReference>
<dbReference type="Proteomes" id="UP000614469">
    <property type="component" value="Unassembled WGS sequence"/>
</dbReference>
<organism evidence="1 2">
    <name type="scientific">Candidatus Desulfolinea nitratireducens</name>
    <dbReference type="NCBI Taxonomy" id="2841698"/>
    <lineage>
        <taxon>Bacteria</taxon>
        <taxon>Bacillati</taxon>
        <taxon>Chloroflexota</taxon>
        <taxon>Anaerolineae</taxon>
        <taxon>Anaerolineales</taxon>
        <taxon>Anaerolineales incertae sedis</taxon>
        <taxon>Candidatus Desulfolinea</taxon>
    </lineage>
</organism>
<accession>A0A8J6NIX3</accession>
<gene>
    <name evidence="1" type="ORF">H8E29_14420</name>
</gene>
<reference evidence="1 2" key="1">
    <citation type="submission" date="2020-08" db="EMBL/GenBank/DDBJ databases">
        <title>Bridging the membrane lipid divide: bacteria of the FCB group superphylum have the potential to synthesize archaeal ether lipids.</title>
        <authorList>
            <person name="Villanueva L."/>
            <person name="Von Meijenfeldt F.A.B."/>
            <person name="Westbye A.B."/>
            <person name="Yadav S."/>
            <person name="Hopmans E.C."/>
            <person name="Dutilh B.E."/>
            <person name="Sinninghe Damste J.S."/>
        </authorList>
    </citation>
    <scope>NUCLEOTIDE SEQUENCE [LARGE SCALE GENOMIC DNA]</scope>
    <source>
        <strain evidence="1">NIOZ-UU36</strain>
    </source>
</reference>
<dbReference type="EMBL" id="JACNJN010000162">
    <property type="protein sequence ID" value="MBC8336456.1"/>
    <property type="molecule type" value="Genomic_DNA"/>
</dbReference>
<protein>
    <submittedName>
        <fullName evidence="1">Metallophosphoesterase</fullName>
    </submittedName>
</protein>
<evidence type="ECO:0000313" key="1">
    <source>
        <dbReference type="EMBL" id="MBC8336456.1"/>
    </source>
</evidence>
<dbReference type="SUPFAM" id="SSF56300">
    <property type="entry name" value="Metallo-dependent phosphatases"/>
    <property type="match status" value="1"/>
</dbReference>
<evidence type="ECO:0000313" key="2">
    <source>
        <dbReference type="Proteomes" id="UP000614469"/>
    </source>
</evidence>